<gene>
    <name evidence="2" type="ORF">SAMN04487966_109109</name>
</gene>
<dbReference type="Proteomes" id="UP000198881">
    <property type="component" value="Unassembled WGS sequence"/>
</dbReference>
<dbReference type="OrthoDB" id="529288at2"/>
<reference evidence="2 3" key="1">
    <citation type="submission" date="2016-10" db="EMBL/GenBank/DDBJ databases">
        <authorList>
            <person name="de Groot N.N."/>
        </authorList>
    </citation>
    <scope>NUCLEOTIDE SEQUENCE [LARGE SCALE GENOMIC DNA]</scope>
    <source>
        <strain evidence="2 3">CGMCC 1.7054</strain>
    </source>
</reference>
<dbReference type="Pfam" id="PF09860">
    <property type="entry name" value="DUF2087"/>
    <property type="match status" value="1"/>
</dbReference>
<dbReference type="RefSeq" id="WP_091698453.1">
    <property type="nucleotide sequence ID" value="NZ_FPCG01000009.1"/>
</dbReference>
<sequence length="185" mass="19664">MSSSDPAPAPDWKPILAALGNEAARTVFAHAALGTLDAQARAALNSREAKALQTWLSLGVLTQVPDDGPVTSAGSVTVDGGLLRATLAAPQVRGEQKARAGVGKFLVGGLGPRIQALPAAPGERRELLMWVRDAALRPGEVLTEPQLNERLRVFHEDVALVRRYLVDHGLLERTPTGTQYALPRS</sequence>
<protein>
    <recommendedName>
        <fullName evidence="1">DUF2087 domain-containing protein</fullName>
    </recommendedName>
</protein>
<dbReference type="STRING" id="574650.SAMN04487966_109109"/>
<dbReference type="AlphaFoldDB" id="A0A1I7MQB3"/>
<organism evidence="2 3">
    <name type="scientific">Micrococcus terreus</name>
    <dbReference type="NCBI Taxonomy" id="574650"/>
    <lineage>
        <taxon>Bacteria</taxon>
        <taxon>Bacillati</taxon>
        <taxon>Actinomycetota</taxon>
        <taxon>Actinomycetes</taxon>
        <taxon>Micrococcales</taxon>
        <taxon>Micrococcaceae</taxon>
        <taxon>Micrococcus</taxon>
    </lineage>
</organism>
<evidence type="ECO:0000313" key="2">
    <source>
        <dbReference type="EMBL" id="SFV24081.1"/>
    </source>
</evidence>
<dbReference type="EMBL" id="FPCG01000009">
    <property type="protein sequence ID" value="SFV24081.1"/>
    <property type="molecule type" value="Genomic_DNA"/>
</dbReference>
<evidence type="ECO:0000259" key="1">
    <source>
        <dbReference type="Pfam" id="PF09860"/>
    </source>
</evidence>
<proteinExistence type="predicted"/>
<evidence type="ECO:0000313" key="3">
    <source>
        <dbReference type="Proteomes" id="UP000198881"/>
    </source>
</evidence>
<accession>A0A1I7MQB3</accession>
<feature type="domain" description="DUF2087" evidence="1">
    <location>
        <begin position="113"/>
        <end position="181"/>
    </location>
</feature>
<dbReference type="InterPro" id="IPR018656">
    <property type="entry name" value="DUF2087"/>
</dbReference>
<keyword evidence="3" id="KW-1185">Reference proteome</keyword>
<name>A0A1I7MQB3_9MICC</name>